<dbReference type="EMBL" id="LZPO01097169">
    <property type="protein sequence ID" value="OBS64556.1"/>
    <property type="molecule type" value="Genomic_DNA"/>
</dbReference>
<gene>
    <name evidence="2" type="ORF">A6R68_06907</name>
</gene>
<dbReference type="SUPFAM" id="SSF55347">
    <property type="entry name" value="Glyceraldehyde-3-phosphate dehydrogenase-like, C-terminal domain"/>
    <property type="match status" value="1"/>
</dbReference>
<dbReference type="GO" id="GO:0016620">
    <property type="term" value="F:oxidoreductase activity, acting on the aldehyde or oxo group of donors, NAD or NADP as acceptor"/>
    <property type="evidence" value="ECO:0007669"/>
    <property type="project" value="InterPro"/>
</dbReference>
<dbReference type="AlphaFoldDB" id="A0A1A6GE88"/>
<dbReference type="Pfam" id="PF02800">
    <property type="entry name" value="Gp_dh_C"/>
    <property type="match status" value="1"/>
</dbReference>
<feature type="domain" description="Glyceraldehyde 3-phosphate dehydrogenase catalytic" evidence="1">
    <location>
        <begin position="34"/>
        <end position="77"/>
    </location>
</feature>
<organism evidence="2 3">
    <name type="scientific">Neotoma lepida</name>
    <name type="common">Desert woodrat</name>
    <dbReference type="NCBI Taxonomy" id="56216"/>
    <lineage>
        <taxon>Eukaryota</taxon>
        <taxon>Metazoa</taxon>
        <taxon>Chordata</taxon>
        <taxon>Craniata</taxon>
        <taxon>Vertebrata</taxon>
        <taxon>Euteleostomi</taxon>
        <taxon>Mammalia</taxon>
        <taxon>Eutheria</taxon>
        <taxon>Euarchontoglires</taxon>
        <taxon>Glires</taxon>
        <taxon>Rodentia</taxon>
        <taxon>Myomorpha</taxon>
        <taxon>Muroidea</taxon>
        <taxon>Cricetidae</taxon>
        <taxon>Neotominae</taxon>
        <taxon>Neotoma</taxon>
    </lineage>
</organism>
<protein>
    <recommendedName>
        <fullName evidence="1">Glyceraldehyde 3-phosphate dehydrogenase catalytic domain-containing protein</fullName>
    </recommendedName>
</protein>
<dbReference type="OrthoDB" id="1152826at2759"/>
<dbReference type="InterPro" id="IPR020829">
    <property type="entry name" value="GlycerAld_3-P_DH_cat"/>
</dbReference>
<proteinExistence type="predicted"/>
<dbReference type="STRING" id="56216.A0A1A6GE88"/>
<evidence type="ECO:0000313" key="3">
    <source>
        <dbReference type="Proteomes" id="UP000092124"/>
    </source>
</evidence>
<dbReference type="Proteomes" id="UP000092124">
    <property type="component" value="Unassembled WGS sequence"/>
</dbReference>
<keyword evidence="3" id="KW-1185">Reference proteome</keyword>
<name>A0A1A6GE88_NEOLE</name>
<dbReference type="Gene3D" id="3.30.360.10">
    <property type="entry name" value="Dihydrodipicolinate Reductase, domain 2"/>
    <property type="match status" value="1"/>
</dbReference>
<evidence type="ECO:0000259" key="1">
    <source>
        <dbReference type="Pfam" id="PF02800"/>
    </source>
</evidence>
<comment type="caution">
    <text evidence="2">The sequence shown here is derived from an EMBL/GenBank/DDBJ whole genome shotgun (WGS) entry which is preliminary data.</text>
</comment>
<accession>A0A1A6GE88</accession>
<sequence length="81" mass="9557">MGLPRTSFLYPLVLPRLWARAEREAHWLGLLYYTPKMSIFNLTCYLKKAAKYNDIRKVKKAWEDPLKGILGYSEDHCLLQL</sequence>
<feature type="non-terminal residue" evidence="2">
    <location>
        <position position="81"/>
    </location>
</feature>
<evidence type="ECO:0000313" key="2">
    <source>
        <dbReference type="EMBL" id="OBS64556.1"/>
    </source>
</evidence>
<reference evidence="2 3" key="1">
    <citation type="submission" date="2016-06" db="EMBL/GenBank/DDBJ databases">
        <title>The Draft Genome Sequence and Annotation of the Desert Woodrat Neotoma lepida.</title>
        <authorList>
            <person name="Campbell M."/>
            <person name="Oakeson K.F."/>
            <person name="Yandell M."/>
            <person name="Halpert J.R."/>
            <person name="Dearing D."/>
        </authorList>
    </citation>
    <scope>NUCLEOTIDE SEQUENCE [LARGE SCALE GENOMIC DNA]</scope>
    <source>
        <strain evidence="2">417</strain>
        <tissue evidence="2">Liver</tissue>
    </source>
</reference>